<dbReference type="InterPro" id="IPR037445">
    <property type="entry name" value="MAGE"/>
</dbReference>
<evidence type="ECO:0000256" key="1">
    <source>
        <dbReference type="SAM" id="MobiDB-lite"/>
    </source>
</evidence>
<dbReference type="PANTHER" id="PTHR11736">
    <property type="entry name" value="MELANOMA-ASSOCIATED ANTIGEN MAGE ANTIGEN"/>
    <property type="match status" value="1"/>
</dbReference>
<evidence type="ECO:0000313" key="3">
    <source>
        <dbReference type="EMBL" id="KAK8886927.1"/>
    </source>
</evidence>
<dbReference type="PANTHER" id="PTHR11736:SF14">
    <property type="entry name" value="NSE3 HOMOLOG, SMC5-SMC6 COMPLEX COMPONENT"/>
    <property type="match status" value="1"/>
</dbReference>
<dbReference type="Gene3D" id="1.10.10.1210">
    <property type="entry name" value="MAGE homology domain, winged helix WH2 motif"/>
    <property type="match status" value="1"/>
</dbReference>
<proteinExistence type="predicted"/>
<sequence>MGDSSDEESQTQGTNENEAGRVARLFLYKNRERQGIRKPQLKPVLDEFREKSRKKRVDPIKSASKMLTESMGLQIVDGVAPDEKPSQSSKHFLVRTHHYPKDYPIPFSSEEKQEVGLLVFCFFIVHFKGNLVDLDQIWQILENSGVQEESEAFGKWPDIMNKWISQDYFKAKKKEDDNSQIPKKMISLGPRFYAEFSLNTLIAMAKELVCDITPSETANEEEEEEEEGNEEKKTQNEESEKKNEEEYEDSIEEEPNPSQSKHSQKKGKSSKSQKDQRKKGRNSRRQESDLEESD</sequence>
<dbReference type="InterPro" id="IPR041899">
    <property type="entry name" value="MAGE_WH2"/>
</dbReference>
<feature type="compositionally biased region" description="Acidic residues" evidence="1">
    <location>
        <begin position="245"/>
        <end position="255"/>
    </location>
</feature>
<comment type="caution">
    <text evidence="3">The sequence shown here is derived from an EMBL/GenBank/DDBJ whole genome shotgun (WGS) entry which is preliminary data.</text>
</comment>
<feature type="region of interest" description="Disordered" evidence="1">
    <location>
        <begin position="1"/>
        <end position="22"/>
    </location>
</feature>
<feature type="domain" description="MAGE" evidence="2">
    <location>
        <begin position="22"/>
        <end position="201"/>
    </location>
</feature>
<dbReference type="SMART" id="SM01373">
    <property type="entry name" value="MAGE"/>
    <property type="match status" value="1"/>
</dbReference>
<accession>A0ABR2K728</accession>
<reference evidence="3 4" key="1">
    <citation type="submission" date="2024-04" db="EMBL/GenBank/DDBJ databases">
        <title>Tritrichomonas musculus Genome.</title>
        <authorList>
            <person name="Alves-Ferreira E."/>
            <person name="Grigg M."/>
            <person name="Lorenzi H."/>
            <person name="Galac M."/>
        </authorList>
    </citation>
    <scope>NUCLEOTIDE SEQUENCE [LARGE SCALE GENOMIC DNA]</scope>
    <source>
        <strain evidence="3 4">EAF2021</strain>
    </source>
</reference>
<keyword evidence="4" id="KW-1185">Reference proteome</keyword>
<evidence type="ECO:0000259" key="2">
    <source>
        <dbReference type="SMART" id="SM01373"/>
    </source>
</evidence>
<dbReference type="InterPro" id="IPR002190">
    <property type="entry name" value="MHD_dom"/>
</dbReference>
<name>A0ABR2K728_9EUKA</name>
<feature type="region of interest" description="Disordered" evidence="1">
    <location>
        <begin position="215"/>
        <end position="294"/>
    </location>
</feature>
<dbReference type="Pfam" id="PF01454">
    <property type="entry name" value="MAGE"/>
    <property type="match status" value="1"/>
</dbReference>
<dbReference type="EMBL" id="JAPFFF010000006">
    <property type="protein sequence ID" value="KAK8886927.1"/>
    <property type="molecule type" value="Genomic_DNA"/>
</dbReference>
<organism evidence="3 4">
    <name type="scientific">Tritrichomonas musculus</name>
    <dbReference type="NCBI Taxonomy" id="1915356"/>
    <lineage>
        <taxon>Eukaryota</taxon>
        <taxon>Metamonada</taxon>
        <taxon>Parabasalia</taxon>
        <taxon>Tritrichomonadida</taxon>
        <taxon>Tritrichomonadidae</taxon>
        <taxon>Tritrichomonas</taxon>
    </lineage>
</organism>
<gene>
    <name evidence="3" type="ORF">M9Y10_037961</name>
</gene>
<evidence type="ECO:0000313" key="4">
    <source>
        <dbReference type="Proteomes" id="UP001470230"/>
    </source>
</evidence>
<dbReference type="Proteomes" id="UP001470230">
    <property type="component" value="Unassembled WGS sequence"/>
</dbReference>
<feature type="compositionally biased region" description="Basic and acidic residues" evidence="1">
    <location>
        <begin position="230"/>
        <end position="244"/>
    </location>
</feature>
<feature type="compositionally biased region" description="Acidic residues" evidence="1">
    <location>
        <begin position="218"/>
        <end position="229"/>
    </location>
</feature>
<protein>
    <submittedName>
        <fullName evidence="3">Melanoma-associated antigen 10-like</fullName>
    </submittedName>
</protein>
<feature type="compositionally biased region" description="Basic residues" evidence="1">
    <location>
        <begin position="262"/>
        <end position="283"/>
    </location>
</feature>